<evidence type="ECO:0000313" key="1">
    <source>
        <dbReference type="EMBL" id="GJE85031.1"/>
    </source>
</evidence>
<gene>
    <name evidence="1" type="ORF">PsYK624_011080</name>
</gene>
<organism evidence="1 2">
    <name type="scientific">Phanerochaete sordida</name>
    <dbReference type="NCBI Taxonomy" id="48140"/>
    <lineage>
        <taxon>Eukaryota</taxon>
        <taxon>Fungi</taxon>
        <taxon>Dikarya</taxon>
        <taxon>Basidiomycota</taxon>
        <taxon>Agaricomycotina</taxon>
        <taxon>Agaricomycetes</taxon>
        <taxon>Polyporales</taxon>
        <taxon>Phanerochaetaceae</taxon>
        <taxon>Phanerochaete</taxon>
    </lineage>
</organism>
<name>A0A9P3L7G1_9APHY</name>
<reference evidence="1 2" key="1">
    <citation type="submission" date="2021-08" db="EMBL/GenBank/DDBJ databases">
        <title>Draft Genome Sequence of Phanerochaete sordida strain YK-624.</title>
        <authorList>
            <person name="Mori T."/>
            <person name="Dohra H."/>
            <person name="Suzuki T."/>
            <person name="Kawagishi H."/>
            <person name="Hirai H."/>
        </authorList>
    </citation>
    <scope>NUCLEOTIDE SEQUENCE [LARGE SCALE GENOMIC DNA]</scope>
    <source>
        <strain evidence="1 2">YK-624</strain>
    </source>
</reference>
<accession>A0A9P3L7G1</accession>
<proteinExistence type="predicted"/>
<keyword evidence="2" id="KW-1185">Reference proteome</keyword>
<dbReference type="EMBL" id="BPQB01000002">
    <property type="protein sequence ID" value="GJE85031.1"/>
    <property type="molecule type" value="Genomic_DNA"/>
</dbReference>
<dbReference type="Proteomes" id="UP000703269">
    <property type="component" value="Unassembled WGS sequence"/>
</dbReference>
<sequence>MFLSHPCPLLGLIPRIILSGQHCDLLPEDLYGNGRCDICLSLAYHALSLGRSWRGLQASCRRPDALLYLHDFKVNSCLHVVVSVSVFAVQCSSETNICRYKIYVPRFSLALIVVHAAHRLLGPPAQRSPTSLQELLVLSKRWTCHRFRL</sequence>
<protein>
    <submittedName>
        <fullName evidence="1">Uncharacterized protein</fullName>
    </submittedName>
</protein>
<dbReference type="AlphaFoldDB" id="A0A9P3L7G1"/>
<evidence type="ECO:0000313" key="2">
    <source>
        <dbReference type="Proteomes" id="UP000703269"/>
    </source>
</evidence>
<comment type="caution">
    <text evidence="1">The sequence shown here is derived from an EMBL/GenBank/DDBJ whole genome shotgun (WGS) entry which is preliminary data.</text>
</comment>